<accession>A0A7G5XKP4</accession>
<evidence type="ECO:0000313" key="1">
    <source>
        <dbReference type="EMBL" id="QNA46047.1"/>
    </source>
</evidence>
<dbReference type="RefSeq" id="WP_182805630.1">
    <property type="nucleotide sequence ID" value="NZ_CP060007.1"/>
</dbReference>
<organism evidence="1 2">
    <name type="scientific">Lacibacter sediminis</name>
    <dbReference type="NCBI Taxonomy" id="2760713"/>
    <lineage>
        <taxon>Bacteria</taxon>
        <taxon>Pseudomonadati</taxon>
        <taxon>Bacteroidota</taxon>
        <taxon>Chitinophagia</taxon>
        <taxon>Chitinophagales</taxon>
        <taxon>Chitinophagaceae</taxon>
        <taxon>Lacibacter</taxon>
    </lineage>
</organism>
<name>A0A7G5XKP4_9BACT</name>
<protein>
    <submittedName>
        <fullName evidence="1">Uncharacterized protein</fullName>
    </submittedName>
</protein>
<reference evidence="2" key="1">
    <citation type="submission" date="2020-08" db="EMBL/GenBank/DDBJ databases">
        <title>Lacibacter sp. S13-6-6 genome sequencing.</title>
        <authorList>
            <person name="Jin L."/>
        </authorList>
    </citation>
    <scope>NUCLEOTIDE SEQUENCE [LARGE SCALE GENOMIC DNA]</scope>
    <source>
        <strain evidence="2">S13-6-6</strain>
    </source>
</reference>
<gene>
    <name evidence="1" type="ORF">H4075_07650</name>
</gene>
<keyword evidence="2" id="KW-1185">Reference proteome</keyword>
<dbReference type="KEGG" id="lacs:H4075_07650"/>
<dbReference type="EMBL" id="CP060007">
    <property type="protein sequence ID" value="QNA46047.1"/>
    <property type="molecule type" value="Genomic_DNA"/>
</dbReference>
<dbReference type="Proteomes" id="UP000515344">
    <property type="component" value="Chromosome"/>
</dbReference>
<dbReference type="AlphaFoldDB" id="A0A7G5XKP4"/>
<proteinExistence type="predicted"/>
<sequence length="98" mass="11056">MSTITIKGNFSGNVNNFVILDVFRPNSLQNHYDFRKTFERDFEETLTDLLPGLTYNIDFTGFTTANFEITISGDFDNPNPIEDSVSKAFSPGYAIQTT</sequence>
<evidence type="ECO:0000313" key="2">
    <source>
        <dbReference type="Proteomes" id="UP000515344"/>
    </source>
</evidence>